<dbReference type="EMBL" id="RCZP01000060">
    <property type="protein sequence ID" value="TPG42338.1"/>
    <property type="molecule type" value="Genomic_DNA"/>
</dbReference>
<dbReference type="SUPFAM" id="SSF53850">
    <property type="entry name" value="Periplasmic binding protein-like II"/>
    <property type="match status" value="1"/>
</dbReference>
<reference evidence="3 4" key="1">
    <citation type="journal article" date="2019" name="Environ. Microbiol.">
        <title>Species interactions and distinct microbial communities in high Arctic permafrost affected cryosols are associated with the CH4 and CO2 gas fluxes.</title>
        <authorList>
            <person name="Altshuler I."/>
            <person name="Hamel J."/>
            <person name="Turney S."/>
            <person name="Magnuson E."/>
            <person name="Levesque R."/>
            <person name="Greer C."/>
            <person name="Whyte L.G."/>
        </authorList>
    </citation>
    <scope>NUCLEOTIDE SEQUENCE [LARGE SCALE GENOMIC DNA]</scope>
    <source>
        <strain evidence="3 4">S9.3B</strain>
    </source>
</reference>
<dbReference type="AlphaFoldDB" id="A0A502EWS1"/>
<dbReference type="OrthoDB" id="7250553at2"/>
<dbReference type="InterPro" id="IPR005064">
    <property type="entry name" value="BUG"/>
</dbReference>
<dbReference type="PANTHER" id="PTHR42928">
    <property type="entry name" value="TRICARBOXYLATE-BINDING PROTEIN"/>
    <property type="match status" value="1"/>
</dbReference>
<dbReference type="PANTHER" id="PTHR42928:SF5">
    <property type="entry name" value="BLR1237 PROTEIN"/>
    <property type="match status" value="1"/>
</dbReference>
<dbReference type="CDD" id="cd13578">
    <property type="entry name" value="PBP2_Bug27"/>
    <property type="match status" value="1"/>
</dbReference>
<accession>A0A502EWS1</accession>
<dbReference type="Pfam" id="PF03401">
    <property type="entry name" value="TctC"/>
    <property type="match status" value="1"/>
</dbReference>
<dbReference type="InterPro" id="IPR006311">
    <property type="entry name" value="TAT_signal"/>
</dbReference>
<evidence type="ECO:0000256" key="1">
    <source>
        <dbReference type="ARBA" id="ARBA00006987"/>
    </source>
</evidence>
<feature type="region of interest" description="Disordered" evidence="2">
    <location>
        <begin position="1"/>
        <end position="24"/>
    </location>
</feature>
<comment type="similarity">
    <text evidence="1">Belongs to the UPF0065 (bug) family.</text>
</comment>
<dbReference type="Proteomes" id="UP000317078">
    <property type="component" value="Unassembled WGS sequence"/>
</dbReference>
<gene>
    <name evidence="3" type="ORF">EAH89_28120</name>
</gene>
<evidence type="ECO:0000313" key="4">
    <source>
        <dbReference type="Proteomes" id="UP000317078"/>
    </source>
</evidence>
<dbReference type="RefSeq" id="WP_140887048.1">
    <property type="nucleotide sequence ID" value="NZ_RCZP01000060.1"/>
</dbReference>
<evidence type="ECO:0000256" key="2">
    <source>
        <dbReference type="SAM" id="MobiDB-lite"/>
    </source>
</evidence>
<organism evidence="3 4">
    <name type="scientific">Muricoccus nepalensis</name>
    <dbReference type="NCBI Taxonomy" id="1854500"/>
    <lineage>
        <taxon>Bacteria</taxon>
        <taxon>Pseudomonadati</taxon>
        <taxon>Pseudomonadota</taxon>
        <taxon>Alphaproteobacteria</taxon>
        <taxon>Acetobacterales</taxon>
        <taxon>Roseomonadaceae</taxon>
        <taxon>Muricoccus</taxon>
    </lineage>
</organism>
<dbReference type="InterPro" id="IPR042100">
    <property type="entry name" value="Bug_dom1"/>
</dbReference>
<keyword evidence="4" id="KW-1185">Reference proteome</keyword>
<dbReference type="Gene3D" id="3.40.190.10">
    <property type="entry name" value="Periplasmic binding protein-like II"/>
    <property type="match status" value="1"/>
</dbReference>
<evidence type="ECO:0000313" key="3">
    <source>
        <dbReference type="EMBL" id="TPG42338.1"/>
    </source>
</evidence>
<proteinExistence type="inferred from homology"/>
<comment type="caution">
    <text evidence="3">The sequence shown here is derived from an EMBL/GenBank/DDBJ whole genome shotgun (WGS) entry which is preliminary data.</text>
</comment>
<dbReference type="Gene3D" id="3.40.190.150">
    <property type="entry name" value="Bordetella uptake gene, domain 1"/>
    <property type="match status" value="1"/>
</dbReference>
<name>A0A502EWS1_9PROT</name>
<protein>
    <submittedName>
        <fullName evidence="3">Tripartite tricarboxylate transporter substrate binding protein</fullName>
    </submittedName>
</protein>
<sequence>MWTDLPSGFRERASGGVGPAPPGNPAGCGRRAFLGASLLAGAGAGALARPAAAQDPWPSRPVSIVVPGPAGGTGDVISRSIVPMLQQSFGRPVVVDNRPGANGEVGSRFVARGAPDGYTLLMGSIGHFAINFALRPGLSYDPVKDFEPITLVATTPNVLVVHPRNPARDVASLVAWMKERGDRTSYATSGVGSSDQLTMELFKQLTGTQAQHVPYPGGPPALTDVMAGNVEMAFFNLGNVTSHVREGRLRAIVITSAERSSLLPEVPTGVEAGLRDLVVTSWQAMMVPSGVPAPIVSRLHGDITAALRQPQVVQRMAEIGFTVSASSPAECRAFQISEIGRWKALIERQGIRPE</sequence>
<dbReference type="PIRSF" id="PIRSF017082">
    <property type="entry name" value="YflP"/>
    <property type="match status" value="1"/>
</dbReference>
<dbReference type="PROSITE" id="PS51318">
    <property type="entry name" value="TAT"/>
    <property type="match status" value="1"/>
</dbReference>